<reference evidence="2" key="1">
    <citation type="journal article" date="2019" name="bioRxiv">
        <title>The Genome of the Zebra Mussel, Dreissena polymorpha: A Resource for Invasive Species Research.</title>
        <authorList>
            <person name="McCartney M.A."/>
            <person name="Auch B."/>
            <person name="Kono T."/>
            <person name="Mallez S."/>
            <person name="Zhang Y."/>
            <person name="Obille A."/>
            <person name="Becker A."/>
            <person name="Abrahante J.E."/>
            <person name="Garbe J."/>
            <person name="Badalamenti J.P."/>
            <person name="Herman A."/>
            <person name="Mangelson H."/>
            <person name="Liachko I."/>
            <person name="Sullivan S."/>
            <person name="Sone E.D."/>
            <person name="Koren S."/>
            <person name="Silverstein K.A.T."/>
            <person name="Beckman K.B."/>
            <person name="Gohl D.M."/>
        </authorList>
    </citation>
    <scope>NUCLEOTIDE SEQUENCE</scope>
    <source>
        <strain evidence="2">Duluth1</strain>
        <tissue evidence="2">Whole animal</tissue>
    </source>
</reference>
<protein>
    <submittedName>
        <fullName evidence="2">Uncharacterized protein</fullName>
    </submittedName>
</protein>
<proteinExistence type="predicted"/>
<sequence length="53" mass="5652">MMPLPSFQLRRTDADSKGSEMDTQVAVDSVWSATPPGNDNSQVIFAVNAGQLA</sequence>
<feature type="region of interest" description="Disordered" evidence="1">
    <location>
        <begin position="1"/>
        <end position="23"/>
    </location>
</feature>
<organism evidence="2 3">
    <name type="scientific">Dreissena polymorpha</name>
    <name type="common">Zebra mussel</name>
    <name type="synonym">Mytilus polymorpha</name>
    <dbReference type="NCBI Taxonomy" id="45954"/>
    <lineage>
        <taxon>Eukaryota</taxon>
        <taxon>Metazoa</taxon>
        <taxon>Spiralia</taxon>
        <taxon>Lophotrochozoa</taxon>
        <taxon>Mollusca</taxon>
        <taxon>Bivalvia</taxon>
        <taxon>Autobranchia</taxon>
        <taxon>Heteroconchia</taxon>
        <taxon>Euheterodonta</taxon>
        <taxon>Imparidentia</taxon>
        <taxon>Neoheterodontei</taxon>
        <taxon>Myida</taxon>
        <taxon>Dreissenoidea</taxon>
        <taxon>Dreissenidae</taxon>
        <taxon>Dreissena</taxon>
    </lineage>
</organism>
<evidence type="ECO:0000256" key="1">
    <source>
        <dbReference type="SAM" id="MobiDB-lite"/>
    </source>
</evidence>
<reference evidence="2" key="2">
    <citation type="submission" date="2020-11" db="EMBL/GenBank/DDBJ databases">
        <authorList>
            <person name="McCartney M.A."/>
            <person name="Auch B."/>
            <person name="Kono T."/>
            <person name="Mallez S."/>
            <person name="Becker A."/>
            <person name="Gohl D.M."/>
            <person name="Silverstein K.A.T."/>
            <person name="Koren S."/>
            <person name="Bechman K.B."/>
            <person name="Herman A."/>
            <person name="Abrahante J.E."/>
            <person name="Garbe J."/>
        </authorList>
    </citation>
    <scope>NUCLEOTIDE SEQUENCE</scope>
    <source>
        <strain evidence="2">Duluth1</strain>
        <tissue evidence="2">Whole animal</tissue>
    </source>
</reference>
<comment type="caution">
    <text evidence="2">The sequence shown here is derived from an EMBL/GenBank/DDBJ whole genome shotgun (WGS) entry which is preliminary data.</text>
</comment>
<evidence type="ECO:0000313" key="2">
    <source>
        <dbReference type="EMBL" id="KAH3724374.1"/>
    </source>
</evidence>
<dbReference type="AlphaFoldDB" id="A0A9D4HM14"/>
<evidence type="ECO:0000313" key="3">
    <source>
        <dbReference type="Proteomes" id="UP000828390"/>
    </source>
</evidence>
<keyword evidence="3" id="KW-1185">Reference proteome</keyword>
<feature type="compositionally biased region" description="Basic and acidic residues" evidence="1">
    <location>
        <begin position="10"/>
        <end position="20"/>
    </location>
</feature>
<name>A0A9D4HM14_DREPO</name>
<dbReference type="EMBL" id="JAIWYP010000012">
    <property type="protein sequence ID" value="KAH3724374.1"/>
    <property type="molecule type" value="Genomic_DNA"/>
</dbReference>
<gene>
    <name evidence="2" type="ORF">DPMN_050190</name>
</gene>
<accession>A0A9D4HM14</accession>
<dbReference type="Proteomes" id="UP000828390">
    <property type="component" value="Unassembled WGS sequence"/>
</dbReference>